<keyword evidence="2 4" id="KW-0863">Zinc-finger</keyword>
<accession>A0A8H7ZTC7</accession>
<protein>
    <recommendedName>
        <fullName evidence="6">RING-type domain-containing protein</fullName>
    </recommendedName>
</protein>
<proteinExistence type="predicted"/>
<evidence type="ECO:0000256" key="4">
    <source>
        <dbReference type="PROSITE-ProRule" id="PRU00175"/>
    </source>
</evidence>
<organism evidence="7 8">
    <name type="scientific">Olpidium bornovanus</name>
    <dbReference type="NCBI Taxonomy" id="278681"/>
    <lineage>
        <taxon>Eukaryota</taxon>
        <taxon>Fungi</taxon>
        <taxon>Fungi incertae sedis</taxon>
        <taxon>Olpidiomycota</taxon>
        <taxon>Olpidiomycotina</taxon>
        <taxon>Olpidiomycetes</taxon>
        <taxon>Olpidiales</taxon>
        <taxon>Olpidiaceae</taxon>
        <taxon>Olpidium</taxon>
    </lineage>
</organism>
<feature type="region of interest" description="Disordered" evidence="5">
    <location>
        <begin position="1"/>
        <end position="24"/>
    </location>
</feature>
<dbReference type="InterPro" id="IPR013083">
    <property type="entry name" value="Znf_RING/FYVE/PHD"/>
</dbReference>
<dbReference type="GO" id="GO:0061630">
    <property type="term" value="F:ubiquitin protein ligase activity"/>
    <property type="evidence" value="ECO:0007669"/>
    <property type="project" value="InterPro"/>
</dbReference>
<feature type="compositionally biased region" description="Low complexity" evidence="5">
    <location>
        <begin position="112"/>
        <end position="124"/>
    </location>
</feature>
<dbReference type="InterPro" id="IPR001841">
    <property type="entry name" value="Znf_RING"/>
</dbReference>
<dbReference type="GO" id="GO:0008270">
    <property type="term" value="F:zinc ion binding"/>
    <property type="evidence" value="ECO:0007669"/>
    <property type="project" value="UniProtKB-KW"/>
</dbReference>
<feature type="domain" description="RING-type" evidence="6">
    <location>
        <begin position="182"/>
        <end position="220"/>
    </location>
</feature>
<dbReference type="GO" id="GO:0032183">
    <property type="term" value="F:SUMO binding"/>
    <property type="evidence" value="ECO:0007669"/>
    <property type="project" value="TreeGrafter"/>
</dbReference>
<dbReference type="SUPFAM" id="SSF57850">
    <property type="entry name" value="RING/U-box"/>
    <property type="match status" value="1"/>
</dbReference>
<evidence type="ECO:0000256" key="3">
    <source>
        <dbReference type="ARBA" id="ARBA00022833"/>
    </source>
</evidence>
<dbReference type="PANTHER" id="PTHR47094:SF1">
    <property type="entry name" value="RING-TYPE E3 UBIQUITIN TRANSFERASE"/>
    <property type="match status" value="1"/>
</dbReference>
<dbReference type="PROSITE" id="PS50089">
    <property type="entry name" value="ZF_RING_2"/>
    <property type="match status" value="1"/>
</dbReference>
<keyword evidence="3" id="KW-0862">Zinc</keyword>
<dbReference type="GO" id="GO:0006511">
    <property type="term" value="P:ubiquitin-dependent protein catabolic process"/>
    <property type="evidence" value="ECO:0007669"/>
    <property type="project" value="TreeGrafter"/>
</dbReference>
<dbReference type="InterPro" id="IPR017907">
    <property type="entry name" value="Znf_RING_CS"/>
</dbReference>
<evidence type="ECO:0000256" key="2">
    <source>
        <dbReference type="ARBA" id="ARBA00022771"/>
    </source>
</evidence>
<keyword evidence="1" id="KW-0479">Metal-binding</keyword>
<dbReference type="GO" id="GO:0033768">
    <property type="term" value="C:SUMO-targeted ubiquitin ligase complex"/>
    <property type="evidence" value="ECO:0007669"/>
    <property type="project" value="TreeGrafter"/>
</dbReference>
<dbReference type="SMART" id="SM00184">
    <property type="entry name" value="RING"/>
    <property type="match status" value="1"/>
</dbReference>
<dbReference type="Gene3D" id="3.30.40.10">
    <property type="entry name" value="Zinc/RING finger domain, C3HC4 (zinc finger)"/>
    <property type="match status" value="1"/>
</dbReference>
<dbReference type="InterPro" id="IPR049627">
    <property type="entry name" value="SLX8"/>
</dbReference>
<dbReference type="Pfam" id="PF14634">
    <property type="entry name" value="zf-RING_5"/>
    <property type="match status" value="1"/>
</dbReference>
<dbReference type="PANTHER" id="PTHR47094">
    <property type="entry name" value="ELFLESS, ISOFORM B"/>
    <property type="match status" value="1"/>
</dbReference>
<feature type="region of interest" description="Disordered" evidence="5">
    <location>
        <begin position="40"/>
        <end position="64"/>
    </location>
</feature>
<evidence type="ECO:0000313" key="8">
    <source>
        <dbReference type="Proteomes" id="UP000673691"/>
    </source>
</evidence>
<evidence type="ECO:0000256" key="1">
    <source>
        <dbReference type="ARBA" id="ARBA00022723"/>
    </source>
</evidence>
<gene>
    <name evidence="7" type="ORF">BJ554DRAFT_563</name>
</gene>
<dbReference type="Proteomes" id="UP000673691">
    <property type="component" value="Unassembled WGS sequence"/>
</dbReference>
<name>A0A8H7ZTC7_9FUNG</name>
<keyword evidence="8" id="KW-1185">Reference proteome</keyword>
<comment type="caution">
    <text evidence="7">The sequence shown here is derived from an EMBL/GenBank/DDBJ whole genome shotgun (WGS) entry which is preliminary data.</text>
</comment>
<dbReference type="OrthoDB" id="6270329at2759"/>
<feature type="region of interest" description="Disordered" evidence="5">
    <location>
        <begin position="100"/>
        <end position="142"/>
    </location>
</feature>
<dbReference type="EMBL" id="JAEFCI010007392">
    <property type="protein sequence ID" value="KAG5459089.1"/>
    <property type="molecule type" value="Genomic_DNA"/>
</dbReference>
<evidence type="ECO:0000259" key="6">
    <source>
        <dbReference type="PROSITE" id="PS50089"/>
    </source>
</evidence>
<sequence length="233" mass="24887">MMDAAIRTSESLSSRTIAGGPAPGEIRLDYSLAGRGFRQLELSPPDETNDRSRLPPMPAPKPAPAYVRRLEPLGYTRNSMLEVYVDIAESGEIGEQGLESVTQPAGGSVGMSLPSESSLPASASRPCATHPKVKRRRADEANVGHDGTLLAAAAAGHGGSSQSDTLPAKKRRKIVVPGRIKCPICLRMPESGWHTTRCGHVFCDECISNVKSAKKCAACQSNVKPKDVRKLFL</sequence>
<dbReference type="AlphaFoldDB" id="A0A8H7ZTC7"/>
<evidence type="ECO:0000313" key="7">
    <source>
        <dbReference type="EMBL" id="KAG5459089.1"/>
    </source>
</evidence>
<dbReference type="PROSITE" id="PS00518">
    <property type="entry name" value="ZF_RING_1"/>
    <property type="match status" value="1"/>
</dbReference>
<dbReference type="GO" id="GO:0140082">
    <property type="term" value="F:SUMO-ubiquitin ligase activity"/>
    <property type="evidence" value="ECO:0007669"/>
    <property type="project" value="TreeGrafter"/>
</dbReference>
<reference evidence="7 8" key="1">
    <citation type="journal article" name="Sci. Rep.">
        <title>Genome-scale phylogenetic analyses confirm Olpidium as the closest living zoosporic fungus to the non-flagellated, terrestrial fungi.</title>
        <authorList>
            <person name="Chang Y."/>
            <person name="Rochon D."/>
            <person name="Sekimoto S."/>
            <person name="Wang Y."/>
            <person name="Chovatia M."/>
            <person name="Sandor L."/>
            <person name="Salamov A."/>
            <person name="Grigoriev I.V."/>
            <person name="Stajich J.E."/>
            <person name="Spatafora J.W."/>
        </authorList>
    </citation>
    <scope>NUCLEOTIDE SEQUENCE [LARGE SCALE GENOMIC DNA]</scope>
    <source>
        <strain evidence="7">S191</strain>
    </source>
</reference>
<evidence type="ECO:0000256" key="5">
    <source>
        <dbReference type="SAM" id="MobiDB-lite"/>
    </source>
</evidence>